<organism evidence="1 2">
    <name type="scientific">Methylophaga frappieri (strain ATCC BAA-2434 / DSM 25690 / JAM7)</name>
    <dbReference type="NCBI Taxonomy" id="754477"/>
    <lineage>
        <taxon>Bacteria</taxon>
        <taxon>Pseudomonadati</taxon>
        <taxon>Pseudomonadota</taxon>
        <taxon>Gammaproteobacteria</taxon>
        <taxon>Thiotrichales</taxon>
        <taxon>Piscirickettsiaceae</taxon>
        <taxon>Methylophaga</taxon>
    </lineage>
</organism>
<name>I1YLA2_METFJ</name>
<evidence type="ECO:0000313" key="1">
    <source>
        <dbReference type="EMBL" id="AFJ03695.1"/>
    </source>
</evidence>
<protein>
    <recommendedName>
        <fullName evidence="3">Lipoprotein</fullName>
    </recommendedName>
</protein>
<proteinExistence type="predicted"/>
<dbReference type="RefSeq" id="WP_014705113.1">
    <property type="nucleotide sequence ID" value="NC_017856.1"/>
</dbReference>
<evidence type="ECO:0008006" key="3">
    <source>
        <dbReference type="Google" id="ProtNLM"/>
    </source>
</evidence>
<dbReference type="AlphaFoldDB" id="I1YLA2"/>
<gene>
    <name evidence="1" type="ordered locus">Q7C_2574</name>
</gene>
<dbReference type="PATRIC" id="fig|754477.3.peg.2528"/>
<dbReference type="eggNOG" id="ENOG502ZAQ2">
    <property type="taxonomic scope" value="Bacteria"/>
</dbReference>
<accession>I1YLA2</accession>
<reference evidence="1 2" key="1">
    <citation type="journal article" date="2012" name="J. Bacteriol.">
        <title>Complete genome sequences of Methylophaga sp. strain JAM1 and Methylophaga sp. strain JAM7.</title>
        <authorList>
            <person name="Villeneuve C."/>
            <person name="Martineau C."/>
            <person name="Mauffrey F."/>
            <person name="Villemur R."/>
        </authorList>
    </citation>
    <scope>NUCLEOTIDE SEQUENCE [LARGE SCALE GENOMIC DNA]</scope>
    <source>
        <strain evidence="1 2">JAM7</strain>
    </source>
</reference>
<keyword evidence="2" id="KW-1185">Reference proteome</keyword>
<dbReference type="PROSITE" id="PS51257">
    <property type="entry name" value="PROKAR_LIPOPROTEIN"/>
    <property type="match status" value="1"/>
</dbReference>
<dbReference type="KEGG" id="mec:Q7C_2574"/>
<dbReference type="STRING" id="754477.Q7C_2574"/>
<dbReference type="EMBL" id="CP003380">
    <property type="protein sequence ID" value="AFJ03695.1"/>
    <property type="molecule type" value="Genomic_DNA"/>
</dbReference>
<evidence type="ECO:0000313" key="2">
    <source>
        <dbReference type="Proteomes" id="UP000009145"/>
    </source>
</evidence>
<dbReference type="Proteomes" id="UP000009145">
    <property type="component" value="Chromosome"/>
</dbReference>
<dbReference type="HOGENOM" id="CLU_688444_0_0_6"/>
<sequence>MLLNKAWANLPYKLGVYLLISLHILTGCAGSAGRSGTVETGPQPASSYDKVDENRYLGVKPEVIIPVFSPGLSDSEANYEEAGIWPELRRAEANRFAFQLKQALDNRDHFSAVRVTPNSSASGDLYLLGDIIESNGQRVAFRLTAVDASNRQWLSETFEHEVHEGFYKNPRNTGQDPYQPVFDAAAEAVIEALLKQKQSYLTQLKSVSEMRFANSFSDAAFGEYLDTSGRYIDLQGLPSDADPMFERVKSIRVREQLFIDNLQSHYQQFSTKMDSSYLAWQQASATELALQKEAKRKSVWKMLGGVALVAAAVAAAVSGSSVDQNIGRDVAVIAGGVGGALLISSGFKSREEAKFHQDALNELGESINLEMAPQVITYEEESVELSGDIEQQFQQWRAFLNRMYQLEATPDIQL</sequence>